<gene>
    <name evidence="1" type="primary">holB</name>
    <name evidence="1" type="ORF">GM173_15695</name>
</gene>
<protein>
    <submittedName>
        <fullName evidence="1">DNA polymerase III subunit delta</fullName>
        <ecNumber evidence="1">2.7.7.7</ecNumber>
    </submittedName>
</protein>
<dbReference type="Pfam" id="PF13177">
    <property type="entry name" value="DNA_pol3_delta2"/>
    <property type="match status" value="1"/>
</dbReference>
<keyword evidence="1" id="KW-0808">Transferase</keyword>
<dbReference type="NCBIfam" id="TIGR00678">
    <property type="entry name" value="holB"/>
    <property type="match status" value="1"/>
</dbReference>
<name>A0ABS2CFU1_9NEIS</name>
<proteinExistence type="predicted"/>
<dbReference type="PANTHER" id="PTHR11669">
    <property type="entry name" value="REPLICATION FACTOR C / DNA POLYMERASE III GAMMA-TAU SUBUNIT"/>
    <property type="match status" value="1"/>
</dbReference>
<reference evidence="1 2" key="1">
    <citation type="submission" date="2019-11" db="EMBL/GenBank/DDBJ databases">
        <title>Novel Deefgea species.</title>
        <authorList>
            <person name="Han J.-H."/>
        </authorList>
    </citation>
    <scope>NUCLEOTIDE SEQUENCE [LARGE SCALE GENOMIC DNA]</scope>
    <source>
        <strain evidence="1 2">LMG 24817</strain>
    </source>
</reference>
<dbReference type="PANTHER" id="PTHR11669:SF8">
    <property type="entry name" value="DNA POLYMERASE III SUBUNIT DELTA"/>
    <property type="match status" value="1"/>
</dbReference>
<dbReference type="EMBL" id="WOFE01000016">
    <property type="protein sequence ID" value="MBM5573015.1"/>
    <property type="molecule type" value="Genomic_DNA"/>
</dbReference>
<evidence type="ECO:0000313" key="1">
    <source>
        <dbReference type="EMBL" id="MBM5573015.1"/>
    </source>
</evidence>
<comment type="caution">
    <text evidence="1">The sequence shown here is derived from an EMBL/GenBank/DDBJ whole genome shotgun (WGS) entry which is preliminary data.</text>
</comment>
<dbReference type="SUPFAM" id="SSF52540">
    <property type="entry name" value="P-loop containing nucleoside triphosphate hydrolases"/>
    <property type="match status" value="1"/>
</dbReference>
<sequence length="363" mass="41096">MPTVLSLKFNLNSQRFSPIMSKEVLYPWLQTAWQDLLRERDRLPHALLITGEPGIGKRVFAEYLAQFLLCEDSSKSTQPCGACEGCRWYLAGNHPDFRVLQPEEAEEDRADEVETKKTKKKSEVIRVEDVRALADFVNLSAHRRSVRVTLVVPADTMNVAAANAFLKTLEEPPAGAVFILVADHWRRLLPTIRSRCRVFPLALPEPQVAMQWLNAHGVVNPALHLAHTGGAPLAAMDDAAAEWLPVRQNFLEHIAEPATLDVLKLSADLEKAKLDTDLVIAWLQKWIYDLISLGLAQKIRYYPDWHDALARLAPRAQYLMQYINQLTEAQKLSRHPLNQRLVFESLLFAYVDALRGKGRQGKV</sequence>
<dbReference type="InterPro" id="IPR027417">
    <property type="entry name" value="P-loop_NTPase"/>
</dbReference>
<keyword evidence="1" id="KW-0548">Nucleotidyltransferase</keyword>
<dbReference type="InterPro" id="IPR004622">
    <property type="entry name" value="DNA_pol_HolB"/>
</dbReference>
<organism evidence="1 2">
    <name type="scientific">Deefgea chitinilytica</name>
    <dbReference type="NCBI Taxonomy" id="570276"/>
    <lineage>
        <taxon>Bacteria</taxon>
        <taxon>Pseudomonadati</taxon>
        <taxon>Pseudomonadota</taxon>
        <taxon>Betaproteobacteria</taxon>
        <taxon>Neisseriales</taxon>
        <taxon>Chitinibacteraceae</taxon>
        <taxon>Deefgea</taxon>
    </lineage>
</organism>
<keyword evidence="2" id="KW-1185">Reference proteome</keyword>
<dbReference type="InterPro" id="IPR050238">
    <property type="entry name" value="DNA_Rep/Repair_Clamp_Loader"/>
</dbReference>
<dbReference type="Gene3D" id="3.40.50.300">
    <property type="entry name" value="P-loop containing nucleotide triphosphate hydrolases"/>
    <property type="match status" value="1"/>
</dbReference>
<dbReference type="EC" id="2.7.7.7" evidence="1"/>
<evidence type="ECO:0000313" key="2">
    <source>
        <dbReference type="Proteomes" id="UP001195660"/>
    </source>
</evidence>
<dbReference type="Proteomes" id="UP001195660">
    <property type="component" value="Unassembled WGS sequence"/>
</dbReference>
<accession>A0ABS2CFU1</accession>
<dbReference type="GO" id="GO:0003887">
    <property type="term" value="F:DNA-directed DNA polymerase activity"/>
    <property type="evidence" value="ECO:0007669"/>
    <property type="project" value="UniProtKB-EC"/>
</dbReference>